<feature type="compositionally biased region" description="Low complexity" evidence="1">
    <location>
        <begin position="23"/>
        <end position="52"/>
    </location>
</feature>
<evidence type="ECO:0008006" key="5">
    <source>
        <dbReference type="Google" id="ProtNLM"/>
    </source>
</evidence>
<dbReference type="Gene3D" id="2.50.20.20">
    <property type="match status" value="1"/>
</dbReference>
<feature type="signal peptide" evidence="2">
    <location>
        <begin position="1"/>
        <end position="21"/>
    </location>
</feature>
<dbReference type="Proteomes" id="UP000823937">
    <property type="component" value="Unassembled WGS sequence"/>
</dbReference>
<feature type="compositionally biased region" description="Acidic residues" evidence="1">
    <location>
        <begin position="55"/>
        <end position="68"/>
    </location>
</feature>
<evidence type="ECO:0000313" key="3">
    <source>
        <dbReference type="EMBL" id="HIV74783.1"/>
    </source>
</evidence>
<comment type="caution">
    <text evidence="3">The sequence shown here is derived from an EMBL/GenBank/DDBJ whole genome shotgun (WGS) entry which is preliminary data.</text>
</comment>
<dbReference type="PROSITE" id="PS51257">
    <property type="entry name" value="PROKAR_LIPOPROTEIN"/>
    <property type="match status" value="1"/>
</dbReference>
<dbReference type="Pfam" id="PF20316">
    <property type="entry name" value="DUF6612"/>
    <property type="match status" value="1"/>
</dbReference>
<evidence type="ECO:0000256" key="1">
    <source>
        <dbReference type="SAM" id="MobiDB-lite"/>
    </source>
</evidence>
<dbReference type="AlphaFoldDB" id="A0A9D1PNV9"/>
<organism evidence="3 4">
    <name type="scientific">Candidatus Pseudogracilibacillus intestinigallinarum</name>
    <dbReference type="NCBI Taxonomy" id="2838742"/>
    <lineage>
        <taxon>Bacteria</taxon>
        <taxon>Bacillati</taxon>
        <taxon>Bacillota</taxon>
        <taxon>Bacilli</taxon>
        <taxon>Bacillales</taxon>
        <taxon>Bacillaceae</taxon>
        <taxon>Pseudogracilibacillus</taxon>
    </lineage>
</organism>
<gene>
    <name evidence="3" type="ORF">H9895_06885</name>
</gene>
<evidence type="ECO:0000256" key="2">
    <source>
        <dbReference type="SAM" id="SignalP"/>
    </source>
</evidence>
<proteinExistence type="predicted"/>
<dbReference type="EMBL" id="DXHX01000108">
    <property type="protein sequence ID" value="HIV74783.1"/>
    <property type="molecule type" value="Genomic_DNA"/>
</dbReference>
<feature type="region of interest" description="Disordered" evidence="1">
    <location>
        <begin position="23"/>
        <end position="68"/>
    </location>
</feature>
<keyword evidence="2" id="KW-0732">Signal</keyword>
<feature type="chain" id="PRO_5039043956" description="Lipoprotein" evidence="2">
    <location>
        <begin position="22"/>
        <end position="306"/>
    </location>
</feature>
<reference evidence="3" key="1">
    <citation type="journal article" date="2021" name="PeerJ">
        <title>Extensive microbial diversity within the chicken gut microbiome revealed by metagenomics and culture.</title>
        <authorList>
            <person name="Gilroy R."/>
            <person name="Ravi A."/>
            <person name="Getino M."/>
            <person name="Pursley I."/>
            <person name="Horton D.L."/>
            <person name="Alikhan N.F."/>
            <person name="Baker D."/>
            <person name="Gharbi K."/>
            <person name="Hall N."/>
            <person name="Watson M."/>
            <person name="Adriaenssens E.M."/>
            <person name="Foster-Nyarko E."/>
            <person name="Jarju S."/>
            <person name="Secka A."/>
            <person name="Antonio M."/>
            <person name="Oren A."/>
            <person name="Chaudhuri R.R."/>
            <person name="La Ragione R."/>
            <person name="Hildebrand F."/>
            <person name="Pallen M.J."/>
        </authorList>
    </citation>
    <scope>NUCLEOTIDE SEQUENCE</scope>
    <source>
        <strain evidence="3">CHK169-2315</strain>
    </source>
</reference>
<protein>
    <recommendedName>
        <fullName evidence="5">Lipoprotein</fullName>
    </recommendedName>
</protein>
<name>A0A9D1PNV9_9BACI</name>
<evidence type="ECO:0000313" key="4">
    <source>
        <dbReference type="Proteomes" id="UP000823937"/>
    </source>
</evidence>
<reference evidence="3" key="2">
    <citation type="submission" date="2021-04" db="EMBL/GenBank/DDBJ databases">
        <authorList>
            <person name="Gilroy R."/>
        </authorList>
    </citation>
    <scope>NUCLEOTIDE SEQUENCE</scope>
    <source>
        <strain evidence="3">CHK169-2315</strain>
    </source>
</reference>
<sequence>MKKVLLTIFSALLLIVLSACGNNSNDTNATNNNTNNESKTENVENNEANNNGEEAKEETDDADGNSDAEELLQKATEANNSLESFSAEADMKQLMVMDGEEMDINSTTSMDIIMDPMTMKQTIVTDIPDAGKQETEAYFTEDGYYMLDPESDTWMKLPDELSGQLLAQAEAQANVEQQLEQMKPLMKDFTVEEKDDHYLLIFKSDDETLDDSLMEMVQASLPDEMQMMGEEIFENTTFNSLNYEMKIDKDNYYVQALNMTMDMDMKIEEQEMNLNQDMKMTYSNYNEVDEIVVPDDVIENAEEIEM</sequence>
<accession>A0A9D1PNV9</accession>
<dbReference type="InterPro" id="IPR046720">
    <property type="entry name" value="DUF6612"/>
</dbReference>